<dbReference type="PANTHER" id="PTHR43072:SF23">
    <property type="entry name" value="UPF0039 PROTEIN C11D3.02C"/>
    <property type="match status" value="1"/>
</dbReference>
<feature type="domain" description="N-acetyltransferase" evidence="3">
    <location>
        <begin position="13"/>
        <end position="193"/>
    </location>
</feature>
<dbReference type="Gene3D" id="3.40.630.30">
    <property type="match status" value="1"/>
</dbReference>
<accession>A0A8H7BMI1</accession>
<keyword evidence="2" id="KW-0012">Acyltransferase</keyword>
<keyword evidence="5" id="KW-1185">Reference proteome</keyword>
<dbReference type="SUPFAM" id="SSF55729">
    <property type="entry name" value="Acyl-CoA N-acyltransferases (Nat)"/>
    <property type="match status" value="1"/>
</dbReference>
<comment type="caution">
    <text evidence="4">The sequence shown here is derived from an EMBL/GenBank/DDBJ whole genome shotgun (WGS) entry which is preliminary data.</text>
</comment>
<evidence type="ECO:0000259" key="3">
    <source>
        <dbReference type="PROSITE" id="PS51186"/>
    </source>
</evidence>
<dbReference type="Pfam" id="PF13420">
    <property type="entry name" value="Acetyltransf_4"/>
    <property type="match status" value="1"/>
</dbReference>
<dbReference type="PANTHER" id="PTHR43072">
    <property type="entry name" value="N-ACETYLTRANSFERASE"/>
    <property type="match status" value="1"/>
</dbReference>
<dbReference type="Proteomes" id="UP000605846">
    <property type="component" value="Unassembled WGS sequence"/>
</dbReference>
<evidence type="ECO:0000256" key="1">
    <source>
        <dbReference type="ARBA" id="ARBA00022679"/>
    </source>
</evidence>
<keyword evidence="1" id="KW-0808">Transferase</keyword>
<dbReference type="InterPro" id="IPR000182">
    <property type="entry name" value="GNAT_dom"/>
</dbReference>
<name>A0A8H7BMI1_9FUNG</name>
<protein>
    <recommendedName>
        <fullName evidence="3">N-acetyltransferase domain-containing protein</fullName>
    </recommendedName>
</protein>
<gene>
    <name evidence="4" type="ORF">EC973_003502</name>
</gene>
<dbReference type="OrthoDB" id="2129362at2759"/>
<proteinExistence type="predicted"/>
<dbReference type="AlphaFoldDB" id="A0A8H7BMI1"/>
<evidence type="ECO:0000313" key="4">
    <source>
        <dbReference type="EMBL" id="KAF7722252.1"/>
    </source>
</evidence>
<dbReference type="EMBL" id="JABAYA010000205">
    <property type="protein sequence ID" value="KAF7722252.1"/>
    <property type="molecule type" value="Genomic_DNA"/>
</dbReference>
<dbReference type="PROSITE" id="PS51186">
    <property type="entry name" value="GNAT"/>
    <property type="match status" value="1"/>
</dbReference>
<evidence type="ECO:0000256" key="2">
    <source>
        <dbReference type="ARBA" id="ARBA00023315"/>
    </source>
</evidence>
<evidence type="ECO:0000313" key="5">
    <source>
        <dbReference type="Proteomes" id="UP000605846"/>
    </source>
</evidence>
<dbReference type="GO" id="GO:0016747">
    <property type="term" value="F:acyltransferase activity, transferring groups other than amino-acyl groups"/>
    <property type="evidence" value="ECO:0007669"/>
    <property type="project" value="InterPro"/>
</dbReference>
<sequence>MTEATATTTTPWYTIRGATENDLPTIAEIYNERVRNSSSLFVYETVSLENRKAWYQDMKAKGYPIVVVVETATGRVAAYGCLGAFRPHPAYVLTTEISLYVHLDFHRRGLGRVMLKELIQIGRDMGLRSIIACITSENEPSIRLFSTSNFKFAGTFHDVGYKFGRYLSVSFYELILETVLDESVLVPKFKPFPWSEYKFGH</sequence>
<dbReference type="CDD" id="cd04301">
    <property type="entry name" value="NAT_SF"/>
    <property type="match status" value="1"/>
</dbReference>
<reference evidence="4" key="1">
    <citation type="submission" date="2020-01" db="EMBL/GenBank/DDBJ databases">
        <title>Genome Sequencing of Three Apophysomyces-Like Fungal Strains Confirms a Novel Fungal Genus in the Mucoromycota with divergent Burkholderia-like Endosymbiotic Bacteria.</title>
        <authorList>
            <person name="Stajich J.E."/>
            <person name="Macias A.M."/>
            <person name="Carter-House D."/>
            <person name="Lovett B."/>
            <person name="Kasson L.R."/>
            <person name="Berry K."/>
            <person name="Grigoriev I."/>
            <person name="Chang Y."/>
            <person name="Spatafora J."/>
            <person name="Kasson M.T."/>
        </authorList>
    </citation>
    <scope>NUCLEOTIDE SEQUENCE</scope>
    <source>
        <strain evidence="4">NRRL A-21654</strain>
    </source>
</reference>
<dbReference type="InterPro" id="IPR016181">
    <property type="entry name" value="Acyl_CoA_acyltransferase"/>
</dbReference>
<organism evidence="4 5">
    <name type="scientific">Apophysomyces ossiformis</name>
    <dbReference type="NCBI Taxonomy" id="679940"/>
    <lineage>
        <taxon>Eukaryota</taxon>
        <taxon>Fungi</taxon>
        <taxon>Fungi incertae sedis</taxon>
        <taxon>Mucoromycota</taxon>
        <taxon>Mucoromycotina</taxon>
        <taxon>Mucoromycetes</taxon>
        <taxon>Mucorales</taxon>
        <taxon>Mucorineae</taxon>
        <taxon>Mucoraceae</taxon>
        <taxon>Apophysomyces</taxon>
    </lineage>
</organism>